<feature type="non-terminal residue" evidence="1">
    <location>
        <position position="1"/>
    </location>
</feature>
<dbReference type="InterPro" id="IPR036890">
    <property type="entry name" value="HATPase_C_sf"/>
</dbReference>
<dbReference type="SUPFAM" id="SSF55874">
    <property type="entry name" value="ATPase domain of HSP90 chaperone/DNA topoisomerase II/histidine kinase"/>
    <property type="match status" value="1"/>
</dbReference>
<evidence type="ECO:0000313" key="1">
    <source>
        <dbReference type="EMBL" id="SVC40412.1"/>
    </source>
</evidence>
<feature type="non-terminal residue" evidence="1">
    <location>
        <position position="30"/>
    </location>
</feature>
<dbReference type="EMBL" id="UINC01089369">
    <property type="protein sequence ID" value="SVC40412.1"/>
    <property type="molecule type" value="Genomic_DNA"/>
</dbReference>
<dbReference type="AlphaFoldDB" id="A0A382LZC4"/>
<accession>A0A382LZC4</accession>
<name>A0A382LZC4_9ZZZZ</name>
<sequence>VTAGATEIDVQFEWDGPDSRVTMRDNGHGM</sequence>
<reference evidence="1" key="1">
    <citation type="submission" date="2018-05" db="EMBL/GenBank/DDBJ databases">
        <authorList>
            <person name="Lanie J.A."/>
            <person name="Ng W.-L."/>
            <person name="Kazmierczak K.M."/>
            <person name="Andrzejewski T.M."/>
            <person name="Davidsen T.M."/>
            <person name="Wayne K.J."/>
            <person name="Tettelin H."/>
            <person name="Glass J.I."/>
            <person name="Rusch D."/>
            <person name="Podicherti R."/>
            <person name="Tsui H.-C.T."/>
            <person name="Winkler M.E."/>
        </authorList>
    </citation>
    <scope>NUCLEOTIDE SEQUENCE</scope>
</reference>
<protein>
    <recommendedName>
        <fullName evidence="2">Histidine kinase/HSP90-like ATPase domain-containing protein</fullName>
    </recommendedName>
</protein>
<gene>
    <name evidence="1" type="ORF">METZ01_LOCUS293266</name>
</gene>
<organism evidence="1">
    <name type="scientific">marine metagenome</name>
    <dbReference type="NCBI Taxonomy" id="408172"/>
    <lineage>
        <taxon>unclassified sequences</taxon>
        <taxon>metagenomes</taxon>
        <taxon>ecological metagenomes</taxon>
    </lineage>
</organism>
<evidence type="ECO:0008006" key="2">
    <source>
        <dbReference type="Google" id="ProtNLM"/>
    </source>
</evidence>
<proteinExistence type="predicted"/>